<proteinExistence type="predicted"/>
<dbReference type="Proteomes" id="UP000243378">
    <property type="component" value="Unassembled WGS sequence"/>
</dbReference>
<dbReference type="InterPro" id="IPR027417">
    <property type="entry name" value="P-loop_NTPase"/>
</dbReference>
<sequence length="548" mass="63142">MTKIAKQDFIFKKNMSIGEVDAENDMVFLESCFMDTGDYEALEDTASSKCIVMGRTGVGKSALLEQLEKNSERVIRINPEELALKHISNSNVLGFFESLGVDLDIFYSLLWQHTLVVELIKNKYDIDSAAAKRSFFERLAFLSSDPKKQQALNYIEEWGDKFWVDTETRIKEFTERLEESLKASVGTNIPGIKFTVAAGKTLTEEQKTEVVSYGKKVVSAVQIAKLAQLIKLLEEDIFTDPQKKTYVLIDRLDEDWVEDKLRYKLIRALIETVRKFRNIKTVKVAITLRTDLMERVLEHTKSSGFQREKYDSLFLRVAWGREHLGQLLDRRINYLLKHKYTSADVCFEDIFPARIEKQSSLDYMLDRTFLRPRDAIMFVNECLVEAQGKTQITNSIVQLAEKNYSIKRFESLTYEWLVEHPNLSKYLEFLSQKKSSFKVSSISSDELDSLVLELSGEPLEGADLLVKTSHEYMLAKYPNSVSHINLFKQYLLFILYRVGAVGIKVDGPSSVKWIHDRTQDLSPRKIEGTSIVYVHKMLWRALAIDKTS</sequence>
<dbReference type="AlphaFoldDB" id="A0A1G7NKE7"/>
<dbReference type="SUPFAM" id="SSF52540">
    <property type="entry name" value="P-loop containing nucleoside triphosphate hydrolases"/>
    <property type="match status" value="1"/>
</dbReference>
<protein>
    <recommendedName>
        <fullName evidence="3">DNA repair ATPase</fullName>
    </recommendedName>
</protein>
<dbReference type="OrthoDB" id="9179688at2"/>
<evidence type="ECO:0008006" key="3">
    <source>
        <dbReference type="Google" id="ProtNLM"/>
    </source>
</evidence>
<dbReference type="STRING" id="640205.SAMN05216381_2331"/>
<gene>
    <name evidence="1" type="ORF">SAMN05216381_2331</name>
</gene>
<dbReference type="RefSeq" id="WP_092368026.1">
    <property type="nucleotide sequence ID" value="NZ_FNBM01000004.1"/>
</dbReference>
<organism evidence="1 2">
    <name type="scientific">Phytopseudomonas seleniipraecipitans</name>
    <dbReference type="NCBI Taxonomy" id="640205"/>
    <lineage>
        <taxon>Bacteria</taxon>
        <taxon>Pseudomonadati</taxon>
        <taxon>Pseudomonadota</taxon>
        <taxon>Gammaproteobacteria</taxon>
        <taxon>Pseudomonadales</taxon>
        <taxon>Pseudomonadaceae</taxon>
        <taxon>Phytopseudomonas</taxon>
    </lineage>
</organism>
<name>A0A1G7NKE7_9GAMM</name>
<dbReference type="NCBIfam" id="NF047389">
    <property type="entry name" value="ATPase_Sll1717"/>
    <property type="match status" value="1"/>
</dbReference>
<reference evidence="1 2" key="1">
    <citation type="submission" date="2016-10" db="EMBL/GenBank/DDBJ databases">
        <authorList>
            <person name="de Groot N.N."/>
        </authorList>
    </citation>
    <scope>NUCLEOTIDE SEQUENCE [LARGE SCALE GENOMIC DNA]</scope>
    <source>
        <strain evidence="1 2">LMG 25475</strain>
    </source>
</reference>
<dbReference type="InterPro" id="IPR059206">
    <property type="entry name" value="Sll1717-like"/>
</dbReference>
<accession>A0A1G7NKE7</accession>
<evidence type="ECO:0000313" key="2">
    <source>
        <dbReference type="Proteomes" id="UP000243378"/>
    </source>
</evidence>
<dbReference type="EMBL" id="FNBM01000004">
    <property type="protein sequence ID" value="SDF74595.1"/>
    <property type="molecule type" value="Genomic_DNA"/>
</dbReference>
<evidence type="ECO:0000313" key="1">
    <source>
        <dbReference type="EMBL" id="SDF74595.1"/>
    </source>
</evidence>